<gene>
    <name evidence="1" type="ORF">RISINGSUN_85</name>
</gene>
<accession>A0A223LHY7</accession>
<proteinExistence type="predicted"/>
<evidence type="ECO:0000313" key="1">
    <source>
        <dbReference type="EMBL" id="ASU03585.1"/>
    </source>
</evidence>
<dbReference type="OrthoDB" id="1661at10239"/>
<dbReference type="Proteomes" id="UP000225553">
    <property type="component" value="Segment"/>
</dbReference>
<sequence>MDPKLWSRVDTSMPRFNPVITSGFHQKECENGVHFYDYCLRLIFKNIERKGVFFKGVTRVPPKEFVEYLQRTSHKVAEIHKETLYPVRLNFEYRDKAGRIVPLNPVYMMLPYCDIYGDTYLRNTQYSFQVVLAERGLPVTKEEAIFVKVLGFKFKIGTEYFKYDRIFNETSNNMARTLDINLPSNRFYSPSEARKIKDNKTPIPLLAWYVFAEMGFSKAMEQYGECEYEIGAPEAITDECKADSRWEIITRSSSTNTKRLGEFIPHDLAIGVRNKNERRKELSIMGLQYATALLYVIDCLPSYFDIERIDDPDYWKLIIGRCSVKPGDSNEYIMRLMHEHFDSMDEYLDEDSIKKFASQSIVVSNMFDLFNYIIANRSEIVQTTDRASMFHKEIASLEFVLDKLITAANQFRHDIKNNSELSLNKVNRLLTSNFRIKEIDNARTANLIQEATPTDNPFVDYMLGCMPQHKVYTNGMKGKGNKDFDPNDSATITHASLAFVNSFQRVTKPGPDTRDFLNPCVFLVNDRFTALNPERRELYEATDKRLKNRES</sequence>
<keyword evidence="2" id="KW-1185">Reference proteome</keyword>
<dbReference type="EMBL" id="MF459646">
    <property type="protein sequence ID" value="ASU03585.1"/>
    <property type="molecule type" value="Genomic_DNA"/>
</dbReference>
<evidence type="ECO:0000313" key="2">
    <source>
        <dbReference type="Proteomes" id="UP000225553"/>
    </source>
</evidence>
<organism evidence="1 2">
    <name type="scientific">Erwinia phage vB_EamM_RisingSun</name>
    <dbReference type="NCBI Taxonomy" id="2026080"/>
    <lineage>
        <taxon>Viruses</taxon>
        <taxon>Duplodnaviria</taxon>
        <taxon>Heunggongvirae</taxon>
        <taxon>Uroviricota</taxon>
        <taxon>Caudoviricetes</taxon>
        <taxon>Chimalliviridae</taxon>
        <taxon>Risingsunvirus</taxon>
        <taxon>Risingsunvirus risingsun</taxon>
    </lineage>
</organism>
<protein>
    <submittedName>
        <fullName evidence="1">Putative RNA polymerase beta prime subunit</fullName>
    </submittedName>
</protein>
<reference evidence="2" key="1">
    <citation type="submission" date="2017-07" db="EMBL/GenBank/DDBJ databases">
        <authorList>
            <person name="Putnam M.J."/>
            <person name="Sharma R."/>
            <person name="Kruger J.L."/>
            <person name="Berg J.A."/>
            <person name="Payne A.M."/>
            <person name="Fajardo C.P."/>
            <person name="Breakwell D.P."/>
            <person name="Hope S."/>
            <person name="Grose J.H."/>
        </authorList>
    </citation>
    <scope>NUCLEOTIDE SEQUENCE [LARGE SCALE GENOMIC DNA]</scope>
</reference>
<name>A0A223LHY7_9CAUD</name>